<dbReference type="Proteomes" id="UP001153069">
    <property type="component" value="Unassembled WGS sequence"/>
</dbReference>
<dbReference type="AlphaFoldDB" id="A0A9N8EHY1"/>
<name>A0A9N8EHY1_9STRA</name>
<gene>
    <name evidence="2" type="ORF">SEMRO_1249_G255980.1</name>
</gene>
<evidence type="ECO:0000256" key="1">
    <source>
        <dbReference type="SAM" id="MobiDB-lite"/>
    </source>
</evidence>
<feature type="region of interest" description="Disordered" evidence="1">
    <location>
        <begin position="41"/>
        <end position="97"/>
    </location>
</feature>
<evidence type="ECO:0000313" key="3">
    <source>
        <dbReference type="Proteomes" id="UP001153069"/>
    </source>
</evidence>
<sequence length="212" mass="23550">MTNSFEDNFPCIIVDSTHEEISEDSMITFCASFMGDSSRSMWGEESVGNGNAGNTPEPNTRWNVPRLPRRRKSSLTVNSSSGGLRRPTRRSTKSSSLEVSAASVVSELLLLDDLNYASANRIIQMRLQNTQQSNNSLLLVPMPRLERIESLERFQEQPKPRTSLELPALPKRQKSLVSKQTCLGLDQHTATNNASQDNSDDIASLLEALPQD</sequence>
<proteinExistence type="predicted"/>
<organism evidence="2 3">
    <name type="scientific">Seminavis robusta</name>
    <dbReference type="NCBI Taxonomy" id="568900"/>
    <lineage>
        <taxon>Eukaryota</taxon>
        <taxon>Sar</taxon>
        <taxon>Stramenopiles</taxon>
        <taxon>Ochrophyta</taxon>
        <taxon>Bacillariophyta</taxon>
        <taxon>Bacillariophyceae</taxon>
        <taxon>Bacillariophycidae</taxon>
        <taxon>Naviculales</taxon>
        <taxon>Naviculaceae</taxon>
        <taxon>Seminavis</taxon>
    </lineage>
</organism>
<evidence type="ECO:0000313" key="2">
    <source>
        <dbReference type="EMBL" id="CAB9521917.1"/>
    </source>
</evidence>
<protein>
    <submittedName>
        <fullName evidence="2">Uncharacterized protein</fullName>
    </submittedName>
</protein>
<accession>A0A9N8EHY1</accession>
<reference evidence="2" key="1">
    <citation type="submission" date="2020-06" db="EMBL/GenBank/DDBJ databases">
        <authorList>
            <consortium name="Plant Systems Biology data submission"/>
        </authorList>
    </citation>
    <scope>NUCLEOTIDE SEQUENCE</scope>
    <source>
        <strain evidence="2">D6</strain>
    </source>
</reference>
<keyword evidence="3" id="KW-1185">Reference proteome</keyword>
<feature type="compositionally biased region" description="Polar residues" evidence="1">
    <location>
        <begin position="48"/>
        <end position="62"/>
    </location>
</feature>
<comment type="caution">
    <text evidence="2">The sequence shown here is derived from an EMBL/GenBank/DDBJ whole genome shotgun (WGS) entry which is preliminary data.</text>
</comment>
<dbReference type="EMBL" id="CAICTM010001247">
    <property type="protein sequence ID" value="CAB9521917.1"/>
    <property type="molecule type" value="Genomic_DNA"/>
</dbReference>